<organism evidence="1 2">
    <name type="scientific">Mycobacterium servetii</name>
    <dbReference type="NCBI Taxonomy" id="3237418"/>
    <lineage>
        <taxon>Bacteria</taxon>
        <taxon>Bacillati</taxon>
        <taxon>Actinomycetota</taxon>
        <taxon>Actinomycetes</taxon>
        <taxon>Mycobacteriales</taxon>
        <taxon>Mycobacteriaceae</taxon>
        <taxon>Mycobacterium</taxon>
    </lineage>
</organism>
<protein>
    <submittedName>
        <fullName evidence="1">Uncharacterized protein</fullName>
    </submittedName>
</protein>
<gene>
    <name evidence="1" type="ORF">AB8998_31365</name>
</gene>
<comment type="caution">
    <text evidence="1">The sequence shown here is derived from an EMBL/GenBank/DDBJ whole genome shotgun (WGS) entry which is preliminary data.</text>
</comment>
<dbReference type="RefSeq" id="WP_369742171.1">
    <property type="nucleotide sequence ID" value="NZ_JBGEDP010000003.1"/>
</dbReference>
<accession>A0ABV4CB43</accession>
<evidence type="ECO:0000313" key="2">
    <source>
        <dbReference type="Proteomes" id="UP001564760"/>
    </source>
</evidence>
<keyword evidence="2" id="KW-1185">Reference proteome</keyword>
<dbReference type="Proteomes" id="UP001564760">
    <property type="component" value="Unassembled WGS sequence"/>
</dbReference>
<reference evidence="1 2" key="1">
    <citation type="submission" date="2024-08" db="EMBL/GenBank/DDBJ databases">
        <title>Mycobacterium servetensis sp. nov., a novel rapid-growing mycobacterial species recovered from a human patient in Zaragoza, Spain.</title>
        <authorList>
            <person name="Tristancho-Baro A.I."/>
            <person name="Buenestado-Serrano S."/>
            <person name="Garcia De Viedma D."/>
            <person name="Milagro-Beamonte A."/>
            <person name="Burillo N."/>
            <person name="Sanz S."/>
            <person name="Lopez-Calleja A.I."/>
            <person name="Penas-Utrilla D."/>
            <person name="Guardingo M."/>
            <person name="Garcia M.J."/>
            <person name="Vinuelas-Bayon J."/>
        </authorList>
    </citation>
    <scope>NUCLEOTIDE SEQUENCE [LARGE SCALE GENOMIC DNA]</scope>
    <source>
        <strain evidence="2">HUMS_12744610</strain>
    </source>
</reference>
<sequence>MDIPLHPLVVAEMARGRDFLDRVTAARRAVAKTECTVVCPDGDNTITFDGDGMVVAAVFVEDIFDRYPGDQLGEQLTTMCQEGYTAIDESVDAAIAQALRGSAT</sequence>
<name>A0ABV4CB43_9MYCO</name>
<evidence type="ECO:0000313" key="1">
    <source>
        <dbReference type="EMBL" id="MEY8019147.1"/>
    </source>
</evidence>
<proteinExistence type="predicted"/>
<dbReference type="EMBL" id="JBGEDP010000003">
    <property type="protein sequence ID" value="MEY8019147.1"/>
    <property type="molecule type" value="Genomic_DNA"/>
</dbReference>